<name>A0AAP0IN76_9MAGN</name>
<reference evidence="2 3" key="1">
    <citation type="submission" date="2024-01" db="EMBL/GenBank/DDBJ databases">
        <title>Genome assemblies of Stephania.</title>
        <authorList>
            <person name="Yang L."/>
        </authorList>
    </citation>
    <scope>NUCLEOTIDE SEQUENCE [LARGE SCALE GENOMIC DNA]</scope>
    <source>
        <strain evidence="2">JXDWG</strain>
        <tissue evidence="2">Leaf</tissue>
    </source>
</reference>
<evidence type="ECO:0000256" key="1">
    <source>
        <dbReference type="SAM" id="MobiDB-lite"/>
    </source>
</evidence>
<dbReference type="AlphaFoldDB" id="A0AAP0IN76"/>
<dbReference type="Proteomes" id="UP001419268">
    <property type="component" value="Unassembled WGS sequence"/>
</dbReference>
<dbReference type="EMBL" id="JBBNAG010000007">
    <property type="protein sequence ID" value="KAK9118664.1"/>
    <property type="molecule type" value="Genomic_DNA"/>
</dbReference>
<gene>
    <name evidence="2" type="ORF">Scep_016757</name>
</gene>
<feature type="compositionally biased region" description="Polar residues" evidence="1">
    <location>
        <begin position="1"/>
        <end position="26"/>
    </location>
</feature>
<comment type="caution">
    <text evidence="2">The sequence shown here is derived from an EMBL/GenBank/DDBJ whole genome shotgun (WGS) entry which is preliminary data.</text>
</comment>
<organism evidence="2 3">
    <name type="scientific">Stephania cephalantha</name>
    <dbReference type="NCBI Taxonomy" id="152367"/>
    <lineage>
        <taxon>Eukaryota</taxon>
        <taxon>Viridiplantae</taxon>
        <taxon>Streptophyta</taxon>
        <taxon>Embryophyta</taxon>
        <taxon>Tracheophyta</taxon>
        <taxon>Spermatophyta</taxon>
        <taxon>Magnoliopsida</taxon>
        <taxon>Ranunculales</taxon>
        <taxon>Menispermaceae</taxon>
        <taxon>Menispermoideae</taxon>
        <taxon>Cissampelideae</taxon>
        <taxon>Stephania</taxon>
    </lineage>
</organism>
<evidence type="ECO:0000313" key="3">
    <source>
        <dbReference type="Proteomes" id="UP001419268"/>
    </source>
</evidence>
<keyword evidence="3" id="KW-1185">Reference proteome</keyword>
<proteinExistence type="predicted"/>
<evidence type="ECO:0000313" key="2">
    <source>
        <dbReference type="EMBL" id="KAK9118664.1"/>
    </source>
</evidence>
<feature type="region of interest" description="Disordered" evidence="1">
    <location>
        <begin position="1"/>
        <end position="64"/>
    </location>
</feature>
<protein>
    <submittedName>
        <fullName evidence="2">Uncharacterized protein</fullName>
    </submittedName>
</protein>
<sequence>MAAATTNATDTSPPTQPGPRQSQHDNTSTHSTPSNAPPPPVDARPPKRMLGKEYTRKSLKKPKQ</sequence>
<accession>A0AAP0IN76</accession>